<dbReference type="EMBL" id="CM056817">
    <property type="protein sequence ID" value="KAJ8619851.1"/>
    <property type="molecule type" value="Genomic_DNA"/>
</dbReference>
<keyword evidence="2" id="KW-1185">Reference proteome</keyword>
<sequence length="114" mass="12078">MRQEAKRELAETSTAAAEAETSPRPRSPIIESLSSEEEEEEEEMVLKHRLCVPIADFEAQVFGDRAPDALTSAGDAPALALVHASTSPAVIVCGTPSPSAGARQHSAEIPREEG</sequence>
<gene>
    <name evidence="1" type="ORF">MRB53_028380</name>
</gene>
<name>A0ACC2KFQ5_PERAE</name>
<accession>A0ACC2KFQ5</accession>
<protein>
    <submittedName>
        <fullName evidence="1">Uncharacterized protein</fullName>
    </submittedName>
</protein>
<evidence type="ECO:0000313" key="1">
    <source>
        <dbReference type="EMBL" id="KAJ8619851.1"/>
    </source>
</evidence>
<organism evidence="1 2">
    <name type="scientific">Persea americana</name>
    <name type="common">Avocado</name>
    <dbReference type="NCBI Taxonomy" id="3435"/>
    <lineage>
        <taxon>Eukaryota</taxon>
        <taxon>Viridiplantae</taxon>
        <taxon>Streptophyta</taxon>
        <taxon>Embryophyta</taxon>
        <taxon>Tracheophyta</taxon>
        <taxon>Spermatophyta</taxon>
        <taxon>Magnoliopsida</taxon>
        <taxon>Magnoliidae</taxon>
        <taxon>Laurales</taxon>
        <taxon>Lauraceae</taxon>
        <taxon>Persea</taxon>
    </lineage>
</organism>
<proteinExistence type="predicted"/>
<comment type="caution">
    <text evidence="1">The sequence shown here is derived from an EMBL/GenBank/DDBJ whole genome shotgun (WGS) entry which is preliminary data.</text>
</comment>
<dbReference type="Proteomes" id="UP001234297">
    <property type="component" value="Chromosome 9"/>
</dbReference>
<reference evidence="1 2" key="1">
    <citation type="journal article" date="2022" name="Hortic Res">
        <title>A haplotype resolved chromosomal level avocado genome allows analysis of novel avocado genes.</title>
        <authorList>
            <person name="Nath O."/>
            <person name="Fletcher S.J."/>
            <person name="Hayward A."/>
            <person name="Shaw L.M."/>
            <person name="Masouleh A.K."/>
            <person name="Furtado A."/>
            <person name="Henry R.J."/>
            <person name="Mitter N."/>
        </authorList>
    </citation>
    <scope>NUCLEOTIDE SEQUENCE [LARGE SCALE GENOMIC DNA]</scope>
    <source>
        <strain evidence="2">cv. Hass</strain>
    </source>
</reference>
<evidence type="ECO:0000313" key="2">
    <source>
        <dbReference type="Proteomes" id="UP001234297"/>
    </source>
</evidence>